<dbReference type="InterPro" id="IPR050695">
    <property type="entry name" value="N-acetylmuramoyl_amidase_3"/>
</dbReference>
<dbReference type="Pfam" id="PF01520">
    <property type="entry name" value="Amidase_3"/>
    <property type="match status" value="1"/>
</dbReference>
<proteinExistence type="predicted"/>
<reference evidence="4" key="1">
    <citation type="submission" date="2023-07" db="EMBL/GenBank/DDBJ databases">
        <title>Ureibacillus sp. isolated from freshwater well.</title>
        <authorList>
            <person name="Kirdat K."/>
            <person name="Bhatt A."/>
            <person name="Teware R."/>
            <person name="Bhavsar Y."/>
            <person name="Yadav A."/>
        </authorList>
    </citation>
    <scope>NUCLEOTIDE SEQUENCE</scope>
    <source>
        <strain evidence="4">BA0131</strain>
    </source>
</reference>
<dbReference type="SMART" id="SM00646">
    <property type="entry name" value="Ami_3"/>
    <property type="match status" value="1"/>
</dbReference>
<evidence type="ECO:0000259" key="3">
    <source>
        <dbReference type="SMART" id="SM00646"/>
    </source>
</evidence>
<evidence type="ECO:0000313" key="4">
    <source>
        <dbReference type="EMBL" id="MDN4493481.1"/>
    </source>
</evidence>
<dbReference type="Proteomes" id="UP001172743">
    <property type="component" value="Unassembled WGS sequence"/>
</dbReference>
<protein>
    <submittedName>
        <fullName evidence="4">N-acetylmuramoyl-L-alanine amidase</fullName>
        <ecNumber evidence="4">3.5.1.28</ecNumber>
    </submittedName>
</protein>
<dbReference type="EC" id="3.5.1.28" evidence="4"/>
<evidence type="ECO:0000313" key="5">
    <source>
        <dbReference type="Proteomes" id="UP001172743"/>
    </source>
</evidence>
<dbReference type="Gene3D" id="3.40.630.40">
    <property type="entry name" value="Zn-dependent exopeptidases"/>
    <property type="match status" value="1"/>
</dbReference>
<dbReference type="PANTHER" id="PTHR30404">
    <property type="entry name" value="N-ACETYLMURAMOYL-L-ALANINE AMIDASE"/>
    <property type="match status" value="1"/>
</dbReference>
<dbReference type="GO" id="GO:0008745">
    <property type="term" value="F:N-acetylmuramoyl-L-alanine amidase activity"/>
    <property type="evidence" value="ECO:0007669"/>
    <property type="project" value="UniProtKB-EC"/>
</dbReference>
<sequence length="278" mass="31644">MIKVGYDAGHGFHTAGKRTPDGEREWSFNDKVARAFANELALYKGVMTRRFDDPTGQRDVPLRERTNGANNWAANFYISFHHNALGSRWGNHTGVETFIHTNPQPRSIELANAIHPAVVTSYGLRDRGIKRGNLHIVRETTMPAILIEGGFMDSLIDITKLRKDAVLASAGRAVAQKLAKFVGLSRVFPENREELSMAQYEELRRLIDAQARRIQELERLIGLEEREPLATHAKEWEWATRIGLLTDIYPNRPLTREQYAEVEYRKASGEIQLKVEPE</sequence>
<organism evidence="4 5">
    <name type="scientific">Ureibacillus aquaedulcis</name>
    <dbReference type="NCBI Taxonomy" id="3058421"/>
    <lineage>
        <taxon>Bacteria</taxon>
        <taxon>Bacillati</taxon>
        <taxon>Bacillota</taxon>
        <taxon>Bacilli</taxon>
        <taxon>Bacillales</taxon>
        <taxon>Caryophanaceae</taxon>
        <taxon>Ureibacillus</taxon>
    </lineage>
</organism>
<keyword evidence="1 4" id="KW-0378">Hydrolase</keyword>
<dbReference type="InterPro" id="IPR002508">
    <property type="entry name" value="MurNAc-LAA_cat"/>
</dbReference>
<evidence type="ECO:0000256" key="1">
    <source>
        <dbReference type="ARBA" id="ARBA00022801"/>
    </source>
</evidence>
<feature type="coiled-coil region" evidence="2">
    <location>
        <begin position="200"/>
        <end position="227"/>
    </location>
</feature>
<name>A0ABT8GRA6_9BACL</name>
<dbReference type="CDD" id="cd02696">
    <property type="entry name" value="MurNAc-LAA"/>
    <property type="match status" value="1"/>
</dbReference>
<evidence type="ECO:0000256" key="2">
    <source>
        <dbReference type="SAM" id="Coils"/>
    </source>
</evidence>
<dbReference type="PANTHER" id="PTHR30404:SF0">
    <property type="entry name" value="N-ACETYLMURAMOYL-L-ALANINE AMIDASE AMIC"/>
    <property type="match status" value="1"/>
</dbReference>
<gene>
    <name evidence="4" type="ORF">QYB95_08035</name>
</gene>
<feature type="domain" description="MurNAc-LAA" evidence="3">
    <location>
        <begin position="66"/>
        <end position="179"/>
    </location>
</feature>
<dbReference type="RefSeq" id="WP_301137795.1">
    <property type="nucleotide sequence ID" value="NZ_JAUHTQ010000004.1"/>
</dbReference>
<dbReference type="SUPFAM" id="SSF53187">
    <property type="entry name" value="Zn-dependent exopeptidases"/>
    <property type="match status" value="1"/>
</dbReference>
<keyword evidence="2" id="KW-0175">Coiled coil</keyword>
<comment type="caution">
    <text evidence="4">The sequence shown here is derived from an EMBL/GenBank/DDBJ whole genome shotgun (WGS) entry which is preliminary data.</text>
</comment>
<dbReference type="EMBL" id="JAUHTQ010000004">
    <property type="protein sequence ID" value="MDN4493481.1"/>
    <property type="molecule type" value="Genomic_DNA"/>
</dbReference>
<keyword evidence="5" id="KW-1185">Reference proteome</keyword>
<accession>A0ABT8GRA6</accession>